<keyword evidence="2" id="KW-1185">Reference proteome</keyword>
<name>A0A8J4WQ61_CLAMG</name>
<feature type="non-terminal residue" evidence="1">
    <location>
        <position position="81"/>
    </location>
</feature>
<gene>
    <name evidence="1" type="ORF">DAT39_022197</name>
</gene>
<feature type="non-terminal residue" evidence="1">
    <location>
        <position position="1"/>
    </location>
</feature>
<dbReference type="AlphaFoldDB" id="A0A8J4WQ61"/>
<reference evidence="1" key="1">
    <citation type="submission" date="2020-07" db="EMBL/GenBank/DDBJ databases">
        <title>Clarias magur genome sequencing, assembly and annotation.</title>
        <authorList>
            <person name="Kushwaha B."/>
            <person name="Kumar R."/>
            <person name="Das P."/>
            <person name="Joshi C.G."/>
            <person name="Kumar D."/>
            <person name="Nagpure N.S."/>
            <person name="Pandey M."/>
            <person name="Agarwal S."/>
            <person name="Srivastava S."/>
            <person name="Singh M."/>
            <person name="Sahoo L."/>
            <person name="Jayasankar P."/>
            <person name="Meher P.K."/>
            <person name="Koringa P.G."/>
            <person name="Iquebal M.A."/>
            <person name="Das S.P."/>
            <person name="Bit A."/>
            <person name="Patnaik S."/>
            <person name="Patel N."/>
            <person name="Shah T.M."/>
            <person name="Hinsu A."/>
            <person name="Jena J.K."/>
        </authorList>
    </citation>
    <scope>NUCLEOTIDE SEQUENCE</scope>
    <source>
        <strain evidence="1">CIFAMagur01</strain>
        <tissue evidence="1">Testis</tissue>
    </source>
</reference>
<accession>A0A8J4WQ61</accession>
<dbReference type="EMBL" id="QNUK01001084">
    <property type="protein sequence ID" value="KAF5887638.1"/>
    <property type="molecule type" value="Genomic_DNA"/>
</dbReference>
<sequence>VSESKTLEELQHSTEPITDYLANAGCLRPLKSIEEKERLIEDVHVISRVRGPFESGQRVGATKGLMKTEQLLSGGTCKMLK</sequence>
<protein>
    <submittedName>
        <fullName evidence="1">G2/M phase-specific E3 ubiquitin-protein ligase-like</fullName>
    </submittedName>
</protein>
<evidence type="ECO:0000313" key="1">
    <source>
        <dbReference type="EMBL" id="KAF5887638.1"/>
    </source>
</evidence>
<dbReference type="Proteomes" id="UP000727407">
    <property type="component" value="Unassembled WGS sequence"/>
</dbReference>
<comment type="caution">
    <text evidence="1">The sequence shown here is derived from an EMBL/GenBank/DDBJ whole genome shotgun (WGS) entry which is preliminary data.</text>
</comment>
<evidence type="ECO:0000313" key="2">
    <source>
        <dbReference type="Proteomes" id="UP000727407"/>
    </source>
</evidence>
<dbReference type="OrthoDB" id="2384350at2759"/>
<organism evidence="1 2">
    <name type="scientific">Clarias magur</name>
    <name type="common">Asian catfish</name>
    <name type="synonym">Macropteronotus magur</name>
    <dbReference type="NCBI Taxonomy" id="1594786"/>
    <lineage>
        <taxon>Eukaryota</taxon>
        <taxon>Metazoa</taxon>
        <taxon>Chordata</taxon>
        <taxon>Craniata</taxon>
        <taxon>Vertebrata</taxon>
        <taxon>Euteleostomi</taxon>
        <taxon>Actinopterygii</taxon>
        <taxon>Neopterygii</taxon>
        <taxon>Teleostei</taxon>
        <taxon>Ostariophysi</taxon>
        <taxon>Siluriformes</taxon>
        <taxon>Clariidae</taxon>
        <taxon>Clarias</taxon>
    </lineage>
</organism>
<proteinExistence type="predicted"/>